<dbReference type="HAMAP" id="MF_00019">
    <property type="entry name" value="PlsX"/>
    <property type="match status" value="1"/>
</dbReference>
<keyword evidence="2 10" id="KW-0963">Cytoplasm</keyword>
<accession>A0A0R2G2D5</accession>
<keyword evidence="6 10" id="KW-0594">Phospholipid biosynthesis</keyword>
<dbReference type="GO" id="GO:0008654">
    <property type="term" value="P:phospholipid biosynthetic process"/>
    <property type="evidence" value="ECO:0007669"/>
    <property type="project" value="UniProtKB-KW"/>
</dbReference>
<dbReference type="RefSeq" id="WP_022791775.1">
    <property type="nucleotide sequence ID" value="NZ_ATUU01000003.1"/>
</dbReference>
<name>A0A0R2G2D5_9LACO</name>
<evidence type="ECO:0000256" key="3">
    <source>
        <dbReference type="ARBA" id="ARBA00022516"/>
    </source>
</evidence>
<dbReference type="NCBIfam" id="TIGR00182">
    <property type="entry name" value="plsX"/>
    <property type="match status" value="1"/>
</dbReference>
<evidence type="ECO:0000256" key="1">
    <source>
        <dbReference type="ARBA" id="ARBA00001232"/>
    </source>
</evidence>
<dbReference type="InterPro" id="IPR012281">
    <property type="entry name" value="Phospholipid_synth_PlsX-like"/>
</dbReference>
<evidence type="ECO:0000256" key="9">
    <source>
        <dbReference type="ARBA" id="ARBA00046608"/>
    </source>
</evidence>
<dbReference type="Gene3D" id="3.40.718.10">
    <property type="entry name" value="Isopropylmalate Dehydrogenase"/>
    <property type="match status" value="1"/>
</dbReference>
<sequence>MYKIAIDAMGGDNAPAAIVAGVEQARDSMPNVIFQLFGDQAQIKPLVKNTAQLEFIQADETIMMGEEPVRAIRKKKQSSMVLAAQAVKQGQAQALFSAGNTGALLASGIFIVGRIKGVDRPALMTTLPAFEGPHEAFVMMDVGANAENKPAHLYQYGVLGSFYAQEILRYAKPRVGLLNNGTEPDKGDALHKSAHALLTEGHQAGYINFVGNVESRDLLRGPADVVVADGFSGNATLKAIEGTAQTLLHLLKDTMLNHGLKEKVGGLLLKPALKQLASRLDYSQYGGAVVVGVQAPVVKTHGSANAGEVKNTLIQIDQMLEADLTGHITRFVAEHAGELNGQAAANQGEER</sequence>
<comment type="catalytic activity">
    <reaction evidence="1 10">
        <text>a fatty acyl-[ACP] + phosphate = an acyl phosphate + holo-[ACP]</text>
        <dbReference type="Rhea" id="RHEA:42292"/>
        <dbReference type="Rhea" id="RHEA-COMP:9685"/>
        <dbReference type="Rhea" id="RHEA-COMP:14125"/>
        <dbReference type="ChEBI" id="CHEBI:43474"/>
        <dbReference type="ChEBI" id="CHEBI:59918"/>
        <dbReference type="ChEBI" id="CHEBI:64479"/>
        <dbReference type="ChEBI" id="CHEBI:138651"/>
        <dbReference type="EC" id="2.3.1.274"/>
    </reaction>
</comment>
<comment type="similarity">
    <text evidence="10">Belongs to the PlsX family.</text>
</comment>
<dbReference type="GO" id="GO:0005737">
    <property type="term" value="C:cytoplasm"/>
    <property type="evidence" value="ECO:0007669"/>
    <property type="project" value="UniProtKB-SubCell"/>
</dbReference>
<dbReference type="InterPro" id="IPR003664">
    <property type="entry name" value="FA_synthesis"/>
</dbReference>
<comment type="subunit">
    <text evidence="9 10">Homodimer. Probably interacts with PlsY.</text>
</comment>
<dbReference type="EMBL" id="JQAX01000003">
    <property type="protein sequence ID" value="KRN31719.1"/>
    <property type="molecule type" value="Genomic_DNA"/>
</dbReference>
<evidence type="ECO:0000256" key="10">
    <source>
        <dbReference type="HAMAP-Rule" id="MF_00019"/>
    </source>
</evidence>
<dbReference type="AlphaFoldDB" id="A0A0R2G2D5"/>
<proteinExistence type="inferred from homology"/>
<keyword evidence="4 10" id="KW-0808">Transferase</keyword>
<keyword evidence="7 10" id="KW-1208">Phospholipid metabolism</keyword>
<comment type="subcellular location">
    <subcellularLocation>
        <location evidence="10">Cytoplasm</location>
    </subcellularLocation>
    <text evidence="10">Associated with the membrane possibly through PlsY.</text>
</comment>
<dbReference type="PANTHER" id="PTHR30100">
    <property type="entry name" value="FATTY ACID/PHOSPHOLIPID SYNTHESIS PROTEIN PLSX"/>
    <property type="match status" value="1"/>
</dbReference>
<comment type="function">
    <text evidence="10">Catalyzes the reversible formation of acyl-phosphate (acyl-PO(4)) from acyl-[acyl-carrier-protein] (acyl-ACP). This enzyme utilizes acyl-ACP as fatty acyl donor, but not acyl-CoA.</text>
</comment>
<dbReference type="UniPathway" id="UPA00085"/>
<evidence type="ECO:0000256" key="6">
    <source>
        <dbReference type="ARBA" id="ARBA00023209"/>
    </source>
</evidence>
<keyword evidence="3 10" id="KW-0444">Lipid biosynthesis</keyword>
<gene>
    <name evidence="10" type="primary">plsX</name>
    <name evidence="11" type="ORF">IV68_GL000975</name>
</gene>
<evidence type="ECO:0000256" key="2">
    <source>
        <dbReference type="ARBA" id="ARBA00022490"/>
    </source>
</evidence>
<dbReference type="GO" id="GO:0043811">
    <property type="term" value="F:phosphate:acyl-[acyl carrier protein] acyltransferase activity"/>
    <property type="evidence" value="ECO:0007669"/>
    <property type="project" value="UniProtKB-UniRule"/>
</dbReference>
<dbReference type="PIRSF" id="PIRSF002465">
    <property type="entry name" value="Phsphlp_syn_PlsX"/>
    <property type="match status" value="1"/>
</dbReference>
<protein>
    <recommendedName>
        <fullName evidence="8 10">Phosphate acyltransferase</fullName>
        <ecNumber evidence="8 10">2.3.1.274</ecNumber>
    </recommendedName>
    <alternativeName>
        <fullName evidence="10">Acyl-ACP phosphotransacylase</fullName>
    </alternativeName>
    <alternativeName>
        <fullName evidence="10">Acyl-[acyl-carrier-protein]--phosphate acyltransferase</fullName>
    </alternativeName>
    <alternativeName>
        <fullName evidence="10">Phosphate-acyl-ACP acyltransferase</fullName>
    </alternativeName>
</protein>
<dbReference type="PANTHER" id="PTHR30100:SF1">
    <property type="entry name" value="PHOSPHATE ACYLTRANSFERASE"/>
    <property type="match status" value="1"/>
</dbReference>
<dbReference type="STRING" id="1123500.GCA_000420365_01022"/>
<dbReference type="Pfam" id="PF02504">
    <property type="entry name" value="FA_synthesis"/>
    <property type="match status" value="1"/>
</dbReference>
<dbReference type="EC" id="2.3.1.274" evidence="8 10"/>
<dbReference type="OrthoDB" id="9806408at2"/>
<dbReference type="FunCoup" id="A0A0R2G2D5">
    <property type="interactions" value="217"/>
</dbReference>
<evidence type="ECO:0000313" key="12">
    <source>
        <dbReference type="Proteomes" id="UP000051296"/>
    </source>
</evidence>
<keyword evidence="5 10" id="KW-0443">Lipid metabolism</keyword>
<reference evidence="11 12" key="1">
    <citation type="journal article" date="2015" name="Genome Announc.">
        <title>Expanding the biotechnology potential of lactobacilli through comparative genomics of 213 strains and associated genera.</title>
        <authorList>
            <person name="Sun Z."/>
            <person name="Harris H.M."/>
            <person name="McCann A."/>
            <person name="Guo C."/>
            <person name="Argimon S."/>
            <person name="Zhang W."/>
            <person name="Yang X."/>
            <person name="Jeffery I.B."/>
            <person name="Cooney J.C."/>
            <person name="Kagawa T.F."/>
            <person name="Liu W."/>
            <person name="Song Y."/>
            <person name="Salvetti E."/>
            <person name="Wrobel A."/>
            <person name="Rasinkangas P."/>
            <person name="Parkhill J."/>
            <person name="Rea M.C."/>
            <person name="O'Sullivan O."/>
            <person name="Ritari J."/>
            <person name="Douillard F.P."/>
            <person name="Paul Ross R."/>
            <person name="Yang R."/>
            <person name="Briner A.E."/>
            <person name="Felis G.E."/>
            <person name="de Vos W.M."/>
            <person name="Barrangou R."/>
            <person name="Klaenhammer T.R."/>
            <person name="Caufield P.W."/>
            <person name="Cui Y."/>
            <person name="Zhang H."/>
            <person name="O'Toole P.W."/>
        </authorList>
    </citation>
    <scope>NUCLEOTIDE SEQUENCE [LARGE SCALE GENOMIC DNA]</scope>
    <source>
        <strain evidence="11 12">DSM 20190</strain>
    </source>
</reference>
<evidence type="ECO:0000256" key="8">
    <source>
        <dbReference type="ARBA" id="ARBA00024069"/>
    </source>
</evidence>
<dbReference type="InParanoid" id="A0A0R2G2D5"/>
<evidence type="ECO:0000256" key="4">
    <source>
        <dbReference type="ARBA" id="ARBA00022679"/>
    </source>
</evidence>
<dbReference type="Proteomes" id="UP000051296">
    <property type="component" value="Unassembled WGS sequence"/>
</dbReference>
<dbReference type="PATRIC" id="fig|1123500.6.peg.980"/>
<organism evidence="11 12">
    <name type="scientific">Weissella halotolerans DSM 20190</name>
    <dbReference type="NCBI Taxonomy" id="1123500"/>
    <lineage>
        <taxon>Bacteria</taxon>
        <taxon>Bacillati</taxon>
        <taxon>Bacillota</taxon>
        <taxon>Bacilli</taxon>
        <taxon>Lactobacillales</taxon>
        <taxon>Lactobacillaceae</taxon>
        <taxon>Weissella</taxon>
    </lineage>
</organism>
<dbReference type="GO" id="GO:0006633">
    <property type="term" value="P:fatty acid biosynthetic process"/>
    <property type="evidence" value="ECO:0007669"/>
    <property type="project" value="UniProtKB-UniRule"/>
</dbReference>
<evidence type="ECO:0000256" key="7">
    <source>
        <dbReference type="ARBA" id="ARBA00023264"/>
    </source>
</evidence>
<dbReference type="eggNOG" id="COG0416">
    <property type="taxonomic scope" value="Bacteria"/>
</dbReference>
<comment type="caution">
    <text evidence="11">The sequence shown here is derived from an EMBL/GenBank/DDBJ whole genome shotgun (WGS) entry which is preliminary data.</text>
</comment>
<evidence type="ECO:0000313" key="11">
    <source>
        <dbReference type="EMBL" id="KRN31719.1"/>
    </source>
</evidence>
<comment type="pathway">
    <text evidence="10">Lipid metabolism; phospholipid metabolism.</text>
</comment>
<evidence type="ECO:0000256" key="5">
    <source>
        <dbReference type="ARBA" id="ARBA00023098"/>
    </source>
</evidence>
<dbReference type="SUPFAM" id="SSF53659">
    <property type="entry name" value="Isocitrate/Isopropylmalate dehydrogenase-like"/>
    <property type="match status" value="1"/>
</dbReference>
<keyword evidence="12" id="KW-1185">Reference proteome</keyword>